<reference evidence="2" key="1">
    <citation type="submission" date="2022-10" db="EMBL/GenBank/DDBJ databases">
        <title>Genome assembly of Pristionchus species.</title>
        <authorList>
            <person name="Yoshida K."/>
            <person name="Sommer R.J."/>
        </authorList>
    </citation>
    <scope>NUCLEOTIDE SEQUENCE [LARGE SCALE GENOMIC DNA]</scope>
    <source>
        <strain evidence="2">RS5460</strain>
    </source>
</reference>
<name>A0AAN4ZHT5_9BILA</name>
<sequence>SILPSLLLGCRVRDFEQNSVVVEQLRPLTLLMPPHKGLEGTYELGGSNPMLKIELKSTTGEIFDVLSKRIHVKKGEKQWTVVCYQEPLPSKVVIGSQLEIMTKQTRESFVVQALREASWKNSAIGICSRSSTDLERNASTLRLSTSRCASKWPKTNQNRSVSSIQSNGRLWRGTMTIPALHLSSNLLPVRARPSQLQLWPSPTKGRACNSSYQQ</sequence>
<dbReference type="AlphaFoldDB" id="A0AAN4ZHT5"/>
<feature type="non-terminal residue" evidence="1">
    <location>
        <position position="1"/>
    </location>
</feature>
<protein>
    <submittedName>
        <fullName evidence="1">Uncharacterized protein</fullName>
    </submittedName>
</protein>
<evidence type="ECO:0000313" key="2">
    <source>
        <dbReference type="Proteomes" id="UP001328107"/>
    </source>
</evidence>
<dbReference type="EMBL" id="BTRK01000002">
    <property type="protein sequence ID" value="GMR39326.1"/>
    <property type="molecule type" value="Genomic_DNA"/>
</dbReference>
<organism evidence="1 2">
    <name type="scientific">Pristionchus mayeri</name>
    <dbReference type="NCBI Taxonomy" id="1317129"/>
    <lineage>
        <taxon>Eukaryota</taxon>
        <taxon>Metazoa</taxon>
        <taxon>Ecdysozoa</taxon>
        <taxon>Nematoda</taxon>
        <taxon>Chromadorea</taxon>
        <taxon>Rhabditida</taxon>
        <taxon>Rhabditina</taxon>
        <taxon>Diplogasteromorpha</taxon>
        <taxon>Diplogasteroidea</taxon>
        <taxon>Neodiplogasteridae</taxon>
        <taxon>Pristionchus</taxon>
    </lineage>
</organism>
<dbReference type="Proteomes" id="UP001328107">
    <property type="component" value="Unassembled WGS sequence"/>
</dbReference>
<accession>A0AAN4ZHT5</accession>
<proteinExistence type="predicted"/>
<keyword evidence="2" id="KW-1185">Reference proteome</keyword>
<evidence type="ECO:0000313" key="1">
    <source>
        <dbReference type="EMBL" id="GMR39326.1"/>
    </source>
</evidence>
<gene>
    <name evidence="1" type="ORF">PMAYCL1PPCAC_09521</name>
</gene>
<comment type="caution">
    <text evidence="1">The sequence shown here is derived from an EMBL/GenBank/DDBJ whole genome shotgun (WGS) entry which is preliminary data.</text>
</comment>